<evidence type="ECO:0000256" key="2">
    <source>
        <dbReference type="ARBA" id="ARBA00049661"/>
    </source>
</evidence>
<dbReference type="InterPro" id="IPR046373">
    <property type="entry name" value="Acyl-CoA_Oxase/DH_mid-dom_sf"/>
</dbReference>
<dbReference type="GO" id="GO:0003995">
    <property type="term" value="F:acyl-CoA dehydrogenase activity"/>
    <property type="evidence" value="ECO:0007669"/>
    <property type="project" value="TreeGrafter"/>
</dbReference>
<keyword evidence="1" id="KW-0560">Oxidoreductase</keyword>
<dbReference type="GO" id="GO:0050660">
    <property type="term" value="F:flavin adenine dinucleotide binding"/>
    <property type="evidence" value="ECO:0007669"/>
    <property type="project" value="InterPro"/>
</dbReference>
<evidence type="ECO:0000256" key="1">
    <source>
        <dbReference type="ARBA" id="ARBA00023002"/>
    </source>
</evidence>
<dbReference type="EMBL" id="WESC01000002">
    <property type="protein sequence ID" value="KAB7742274.1"/>
    <property type="molecule type" value="Genomic_DNA"/>
</dbReference>
<feature type="domain" description="Acyl-CoA dehydrogenase C-terminal" evidence="4">
    <location>
        <begin position="242"/>
        <end position="374"/>
    </location>
</feature>
<dbReference type="PANTHER" id="PTHR48083">
    <property type="entry name" value="MEDIUM-CHAIN SPECIFIC ACYL-COA DEHYDROGENASE, MITOCHONDRIAL-RELATED"/>
    <property type="match status" value="1"/>
</dbReference>
<dbReference type="GO" id="GO:0004497">
    <property type="term" value="F:monooxygenase activity"/>
    <property type="evidence" value="ECO:0007669"/>
    <property type="project" value="UniProtKB-KW"/>
</dbReference>
<dbReference type="InterPro" id="IPR036250">
    <property type="entry name" value="AcylCo_DH-like_C"/>
</dbReference>
<dbReference type="InterPro" id="IPR013786">
    <property type="entry name" value="AcylCoA_DH/ox_N"/>
</dbReference>
<dbReference type="Gene3D" id="1.10.540.10">
    <property type="entry name" value="Acyl-CoA dehydrogenase/oxidase, N-terminal domain"/>
    <property type="match status" value="1"/>
</dbReference>
<feature type="domain" description="Acyl-CoA dehydrogenase/oxidase N-terminal" evidence="3">
    <location>
        <begin position="19"/>
        <end position="94"/>
    </location>
</feature>
<reference evidence="5 6" key="1">
    <citation type="submission" date="2019-09" db="EMBL/GenBank/DDBJ databases">
        <title>Parvibaculum sedimenti sp. nov., isolated from sediment.</title>
        <authorList>
            <person name="Wang Y."/>
        </authorList>
    </citation>
    <scope>NUCLEOTIDE SEQUENCE [LARGE SCALE GENOMIC DNA]</scope>
    <source>
        <strain evidence="5 6">HXT-9</strain>
    </source>
</reference>
<organism evidence="5 6">
    <name type="scientific">Parvibaculum sedimenti</name>
    <dbReference type="NCBI Taxonomy" id="2608632"/>
    <lineage>
        <taxon>Bacteria</taxon>
        <taxon>Pseudomonadati</taxon>
        <taxon>Pseudomonadota</taxon>
        <taxon>Alphaproteobacteria</taxon>
        <taxon>Hyphomicrobiales</taxon>
        <taxon>Parvibaculaceae</taxon>
        <taxon>Parvibaculum</taxon>
    </lineage>
</organism>
<dbReference type="Gene3D" id="2.40.110.10">
    <property type="entry name" value="Butyryl-CoA Dehydrogenase, subunit A, domain 2"/>
    <property type="match status" value="1"/>
</dbReference>
<dbReference type="Pfam" id="PF08028">
    <property type="entry name" value="Acyl-CoA_dh_2"/>
    <property type="match status" value="1"/>
</dbReference>
<dbReference type="PANTHER" id="PTHR48083:SF5">
    <property type="entry name" value="NRGC PROTEIN"/>
    <property type="match status" value="1"/>
</dbReference>
<dbReference type="GO" id="GO:0033539">
    <property type="term" value="P:fatty acid beta-oxidation using acyl-CoA dehydrogenase"/>
    <property type="evidence" value="ECO:0007669"/>
    <property type="project" value="TreeGrafter"/>
</dbReference>
<dbReference type="PIRSF" id="PIRSF016578">
    <property type="entry name" value="HsaA"/>
    <property type="match status" value="1"/>
</dbReference>
<dbReference type="SUPFAM" id="SSF56645">
    <property type="entry name" value="Acyl-CoA dehydrogenase NM domain-like"/>
    <property type="match status" value="1"/>
</dbReference>
<evidence type="ECO:0000313" key="5">
    <source>
        <dbReference type="EMBL" id="KAB7742274.1"/>
    </source>
</evidence>
<dbReference type="Pfam" id="PF02771">
    <property type="entry name" value="Acyl-CoA_dh_N"/>
    <property type="match status" value="1"/>
</dbReference>
<comment type="similarity">
    <text evidence="2">Belongs to the HpaH/HsaA monooxygenase family.</text>
</comment>
<gene>
    <name evidence="5" type="ORF">F2P47_03140</name>
</gene>
<evidence type="ECO:0000313" key="6">
    <source>
        <dbReference type="Proteomes" id="UP000468901"/>
    </source>
</evidence>
<sequence length="395" mass="41723">MSMPSATILPDPLEAAETYAAVLAGRSIEIERNRFLPQDLADLSARLGLHRLCIPAVYGGHEAHPLVLVDVVERLARVDGSAAWCVFIGATSGMTSGFLAADEARAIFGDPMTIVAGVFAPRGQAVRAVEGGVPGYRVSGRWQWGSGSRNARWIMGGALTPGDDGKPEMTPEGIPQNRMMIFPADQVTMLDTWDVSGLAGTGSTDFEVKDVFVPASRAVSLISDKPLPLPLYCFPTFGLLGIGIAGVALGLARGAIGELVALAGGKTPQGSSKPLATRAKAQIDVSEAEALVRSARAFLDVAVNAAWDAASRDGAITIGHRRDIRLATTHAVRSAARAVDLMYTLAGGSSVYRSSALQRHFRDVHVATQHMMVSEATYELTGRLFLGMPTNTAML</sequence>
<keyword evidence="6" id="KW-1185">Reference proteome</keyword>
<dbReference type="InterPro" id="IPR037069">
    <property type="entry name" value="AcylCoA_DH/ox_N_sf"/>
</dbReference>
<proteinExistence type="inferred from homology"/>
<dbReference type="InterPro" id="IPR050741">
    <property type="entry name" value="Acyl-CoA_dehydrogenase"/>
</dbReference>
<evidence type="ECO:0000259" key="3">
    <source>
        <dbReference type="Pfam" id="PF02771"/>
    </source>
</evidence>
<dbReference type="AlphaFoldDB" id="A0A6N6VML5"/>
<dbReference type="SUPFAM" id="SSF47203">
    <property type="entry name" value="Acyl-CoA dehydrogenase C-terminal domain-like"/>
    <property type="match status" value="1"/>
</dbReference>
<evidence type="ECO:0000259" key="4">
    <source>
        <dbReference type="Pfam" id="PF08028"/>
    </source>
</evidence>
<dbReference type="GO" id="GO:0005737">
    <property type="term" value="C:cytoplasm"/>
    <property type="evidence" value="ECO:0007669"/>
    <property type="project" value="TreeGrafter"/>
</dbReference>
<dbReference type="InterPro" id="IPR009100">
    <property type="entry name" value="AcylCoA_DH/oxidase_NM_dom_sf"/>
</dbReference>
<dbReference type="Gene3D" id="1.20.140.10">
    <property type="entry name" value="Butyryl-CoA Dehydrogenase, subunit A, domain 3"/>
    <property type="match status" value="1"/>
</dbReference>
<protein>
    <submittedName>
        <fullName evidence="5">Flavin-dependent monooxygenase</fullName>
    </submittedName>
</protein>
<keyword evidence="5" id="KW-0503">Monooxygenase</keyword>
<accession>A0A6N6VML5</accession>
<dbReference type="InterPro" id="IPR013107">
    <property type="entry name" value="Acyl-CoA_DH_C"/>
</dbReference>
<dbReference type="RefSeq" id="WP_152214696.1">
    <property type="nucleotide sequence ID" value="NZ_WESC01000002.1"/>
</dbReference>
<name>A0A6N6VML5_9HYPH</name>
<comment type="caution">
    <text evidence="5">The sequence shown here is derived from an EMBL/GenBank/DDBJ whole genome shotgun (WGS) entry which is preliminary data.</text>
</comment>
<dbReference type="Proteomes" id="UP000468901">
    <property type="component" value="Unassembled WGS sequence"/>
</dbReference>